<dbReference type="Pfam" id="PF13649">
    <property type="entry name" value="Methyltransf_25"/>
    <property type="match status" value="1"/>
</dbReference>
<keyword evidence="3" id="KW-0949">S-adenosyl-L-methionine</keyword>
<keyword evidence="1 5" id="KW-0489">Methyltransferase</keyword>
<dbReference type="PANTHER" id="PTHR43464:SF19">
    <property type="entry name" value="UBIQUINONE BIOSYNTHESIS O-METHYLTRANSFERASE, MITOCHONDRIAL"/>
    <property type="match status" value="1"/>
</dbReference>
<dbReference type="EMBL" id="CP053941">
    <property type="protein sequence ID" value="QKG93809.1"/>
    <property type="molecule type" value="Genomic_DNA"/>
</dbReference>
<dbReference type="Gene3D" id="3.40.50.150">
    <property type="entry name" value="Vaccinia Virus protein VP39"/>
    <property type="match status" value="1"/>
</dbReference>
<evidence type="ECO:0000313" key="5">
    <source>
        <dbReference type="EMBL" id="QKG93809.1"/>
    </source>
</evidence>
<evidence type="ECO:0000256" key="3">
    <source>
        <dbReference type="ARBA" id="ARBA00022691"/>
    </source>
</evidence>
<protein>
    <submittedName>
        <fullName evidence="5">Class I SAM-dependent methyltransferase</fullName>
    </submittedName>
</protein>
<dbReference type="AlphaFoldDB" id="A0A7D3XVM8"/>
<evidence type="ECO:0000259" key="4">
    <source>
        <dbReference type="Pfam" id="PF13649"/>
    </source>
</evidence>
<dbReference type="InterPro" id="IPR041698">
    <property type="entry name" value="Methyltransf_25"/>
</dbReference>
<dbReference type="InterPro" id="IPR029063">
    <property type="entry name" value="SAM-dependent_MTases_sf"/>
</dbReference>
<feature type="domain" description="Methyltransferase" evidence="4">
    <location>
        <begin position="48"/>
        <end position="140"/>
    </location>
</feature>
<reference evidence="5 6" key="1">
    <citation type="submission" date="2020-05" db="EMBL/GenBank/DDBJ databases">
        <title>Halorubrum RHB-C sp.nov., an extremely halophilic archaeon isolated from solar salt farm.</title>
        <authorList>
            <person name="Ho H."/>
            <person name="Danganan R.E."/>
            <person name="Dedeles G.R."/>
            <person name="Kim S.-G."/>
        </authorList>
    </citation>
    <scope>NUCLEOTIDE SEQUENCE [LARGE SCALE GENOMIC DNA]</scope>
    <source>
        <strain evidence="5 6">RHB-C</strain>
    </source>
</reference>
<dbReference type="CDD" id="cd02440">
    <property type="entry name" value="AdoMet_MTases"/>
    <property type="match status" value="1"/>
</dbReference>
<dbReference type="GO" id="GO:0032259">
    <property type="term" value="P:methylation"/>
    <property type="evidence" value="ECO:0007669"/>
    <property type="project" value="UniProtKB-KW"/>
</dbReference>
<keyword evidence="2 5" id="KW-0808">Transferase</keyword>
<evidence type="ECO:0000256" key="2">
    <source>
        <dbReference type="ARBA" id="ARBA00022679"/>
    </source>
</evidence>
<dbReference type="SUPFAM" id="SSF53335">
    <property type="entry name" value="S-adenosyl-L-methionine-dependent methyltransferases"/>
    <property type="match status" value="1"/>
</dbReference>
<dbReference type="RefSeq" id="WP_137716260.1">
    <property type="nucleotide sequence ID" value="NZ_CP053941.1"/>
</dbReference>
<accession>A0A7D3XVM8</accession>
<sequence length="206" mass="22972">MEPNAVRDSWTNRAGEYSPRYYAHYGPNETSERIREALTAHLDRDAAVLELGCGSGRHLDHLAAHGFDDLSGVDINADAFDAMRETYPDLAADGTFHCGAIEDLVGEFEDGAFDAVYSVETLQHLHPDVEWVFEEIARITDELLVTAEIEEPAGEAEAADPDVNYVDDETPLYYRDWGEVFTSLGLIEVDVVRGDRDTARTFRVTD</sequence>
<dbReference type="GO" id="GO:0008168">
    <property type="term" value="F:methyltransferase activity"/>
    <property type="evidence" value="ECO:0007669"/>
    <property type="project" value="UniProtKB-KW"/>
</dbReference>
<organism evidence="5 6">
    <name type="scientific">Halorubrum salinarum</name>
    <dbReference type="NCBI Taxonomy" id="2739057"/>
    <lineage>
        <taxon>Archaea</taxon>
        <taxon>Methanobacteriati</taxon>
        <taxon>Methanobacteriota</taxon>
        <taxon>Stenosarchaea group</taxon>
        <taxon>Halobacteria</taxon>
        <taxon>Halobacteriales</taxon>
        <taxon>Haloferacaceae</taxon>
        <taxon>Halorubrum</taxon>
    </lineage>
</organism>
<dbReference type="GeneID" id="55596017"/>
<gene>
    <name evidence="5" type="ORF">HPS36_13405</name>
</gene>
<dbReference type="PANTHER" id="PTHR43464">
    <property type="entry name" value="METHYLTRANSFERASE"/>
    <property type="match status" value="1"/>
</dbReference>
<dbReference type="KEGG" id="hsai:HPS36_13405"/>
<evidence type="ECO:0000313" key="6">
    <source>
        <dbReference type="Proteomes" id="UP000505020"/>
    </source>
</evidence>
<name>A0A7D3XVM8_9EURY</name>
<dbReference type="Proteomes" id="UP000505020">
    <property type="component" value="Chromosome"/>
</dbReference>
<evidence type="ECO:0000256" key="1">
    <source>
        <dbReference type="ARBA" id="ARBA00022603"/>
    </source>
</evidence>
<keyword evidence="6" id="KW-1185">Reference proteome</keyword>
<proteinExistence type="predicted"/>